<evidence type="ECO:0000256" key="1">
    <source>
        <dbReference type="ARBA" id="ARBA00001932"/>
    </source>
</evidence>
<evidence type="ECO:0000313" key="10">
    <source>
        <dbReference type="EMBL" id="CCE73539.1"/>
    </source>
</evidence>
<dbReference type="GO" id="GO:0032922">
    <property type="term" value="P:circadian regulation of gene expression"/>
    <property type="evidence" value="ECO:0007669"/>
    <property type="project" value="TreeGrafter"/>
</dbReference>
<gene>
    <name evidence="9" type="primary">Piso0_000586</name>
    <name evidence="9" type="ORF">GNLVRS01_PISO0A12606g</name>
    <name evidence="10" type="ORF">GNLVRS01_PISO0B12673g</name>
</gene>
<dbReference type="InterPro" id="IPR005101">
    <property type="entry name" value="Cryptochr/Photolyase_FAD-bd"/>
</dbReference>
<evidence type="ECO:0000259" key="8">
    <source>
        <dbReference type="PROSITE" id="PS51645"/>
    </source>
</evidence>
<dbReference type="STRING" id="559304.G8YVU5"/>
<evidence type="ECO:0000313" key="11">
    <source>
        <dbReference type="Proteomes" id="UP000005222"/>
    </source>
</evidence>
<organism evidence="9 11">
    <name type="scientific">Pichia sorbitophila (strain ATCC MYA-4447 / BCRC 22081 / CBS 7064 / NBRC 10061 / NRRL Y-12695)</name>
    <name type="common">Hybrid yeast</name>
    <dbReference type="NCBI Taxonomy" id="559304"/>
    <lineage>
        <taxon>Eukaryota</taxon>
        <taxon>Fungi</taxon>
        <taxon>Dikarya</taxon>
        <taxon>Ascomycota</taxon>
        <taxon>Saccharomycotina</taxon>
        <taxon>Pichiomycetes</taxon>
        <taxon>Debaryomycetaceae</taxon>
        <taxon>Millerozyma</taxon>
    </lineage>
</organism>
<feature type="site" description="Electron transfer via tryptophanyl radical" evidence="7">
    <location>
        <position position="447"/>
    </location>
</feature>
<dbReference type="InterPro" id="IPR036134">
    <property type="entry name" value="Crypto/Photolyase_FAD-like_sf"/>
</dbReference>
<dbReference type="GO" id="GO:0003677">
    <property type="term" value="F:DNA binding"/>
    <property type="evidence" value="ECO:0007669"/>
    <property type="project" value="TreeGrafter"/>
</dbReference>
<dbReference type="Proteomes" id="UP000005222">
    <property type="component" value="Chromosome A"/>
</dbReference>
<dbReference type="InParanoid" id="G8YVU5"/>
<dbReference type="GO" id="GO:0043153">
    <property type="term" value="P:entrainment of circadian clock by photoperiod"/>
    <property type="evidence" value="ECO:0007669"/>
    <property type="project" value="TreeGrafter"/>
</dbReference>
<dbReference type="Gene3D" id="3.40.50.620">
    <property type="entry name" value="HUPs"/>
    <property type="match status" value="1"/>
</dbReference>
<dbReference type="InterPro" id="IPR014729">
    <property type="entry name" value="Rossmann-like_a/b/a_fold"/>
</dbReference>
<evidence type="ECO:0000256" key="2">
    <source>
        <dbReference type="ARBA" id="ARBA00005862"/>
    </source>
</evidence>
<dbReference type="Gene3D" id="1.25.40.80">
    <property type="match status" value="1"/>
</dbReference>
<feature type="binding site" evidence="6">
    <location>
        <position position="359"/>
    </location>
    <ligand>
        <name>FAD</name>
        <dbReference type="ChEBI" id="CHEBI:57692"/>
    </ligand>
</feature>
<dbReference type="Gene3D" id="1.10.579.10">
    <property type="entry name" value="DNA Cyclobutane Dipyrimidine Photolyase, subunit A, domain 3"/>
    <property type="match status" value="1"/>
</dbReference>
<dbReference type="EMBL" id="FO082058">
    <property type="protein sequence ID" value="CCE73539.1"/>
    <property type="molecule type" value="Genomic_DNA"/>
</dbReference>
<dbReference type="InterPro" id="IPR018394">
    <property type="entry name" value="DNA_photolyase_1_CS_C"/>
</dbReference>
<dbReference type="GO" id="GO:0003904">
    <property type="term" value="F:deoxyribodipyrimidine photo-lyase activity"/>
    <property type="evidence" value="ECO:0007669"/>
    <property type="project" value="TreeGrafter"/>
</dbReference>
<reference evidence="9" key="1">
    <citation type="submission" date="2011-10" db="EMBL/GenBank/DDBJ databases">
        <authorList>
            <person name="Genoscope - CEA"/>
        </authorList>
    </citation>
    <scope>NUCLEOTIDE SEQUENCE</scope>
    <source>
        <strain evidence="9">CBS 7064</strain>
    </source>
</reference>
<sequence>MAPQAKKLKTEQLAPFSSKHYPKPLDVKTILSRYVRRQDLKPLQALQNKLDKTEKERKGIKHKGAVVHLFNRDLRVADNNALSEASSLASSAKLPLIGLYMVCDEELFSHNVSPFQLEYRIRSLKVLKKSLSEIHVPLAFLRVEKLSDLVNIVTAFCEEHNASHVFSNIEYEVDELRFFQSLVTGLLDKQIAFSPCHNTCVVTPGVLTSKSKGTQYSVFSPWYRAWCEYIKKNGDVLEAAKVVTANKEDTLSEDVKSLFESEIPSVPTDKTLSTEKLAAFDKLYKCGEHDAKKHFEEYIHSDNAKEYADQRNSIDANISSHLSVHISSGTISTRSIIRYMIDNKLVKQVDSGDKGLTEWIRQIAWRDFYKHVLCNWPHVCMYKPFLLEYDDLEWEYNSEHFSRWCNGQTGYPIVDAAMRELNATGFLPNRCRMIVASFFSKHLLIDWRYGEYYFADNLIDTDFASNNGGWEFSASVGVDPQPYFRIFNPWLQSEKFDSEGSYIRKWIPELKQITDNKAVHNPYERGFAKEAENNGYPKPMIDHAFARERALSRFKEARG</sequence>
<feature type="binding site" evidence="6">
    <location>
        <begin position="362"/>
        <end position="369"/>
    </location>
    <ligand>
        <name>FAD</name>
        <dbReference type="ChEBI" id="CHEBI:57692"/>
    </ligand>
</feature>
<dbReference type="PROSITE" id="PS00691">
    <property type="entry name" value="DNA_PHOTOLYASES_1_2"/>
    <property type="match status" value="1"/>
</dbReference>
<keyword evidence="4 6" id="KW-0274">FAD</keyword>
<comment type="cofactor">
    <cofactor evidence="6">
        <name>FAD</name>
        <dbReference type="ChEBI" id="CHEBI:57692"/>
    </cofactor>
    <text evidence="6">Binds 1 FAD per subunit.</text>
</comment>
<dbReference type="EMBL" id="FO082059">
    <property type="protein sequence ID" value="CCE72978.1"/>
    <property type="molecule type" value="Genomic_DNA"/>
</dbReference>
<dbReference type="GO" id="GO:0071949">
    <property type="term" value="F:FAD binding"/>
    <property type="evidence" value="ECO:0007669"/>
    <property type="project" value="TreeGrafter"/>
</dbReference>
<keyword evidence="5" id="KW-0157">Chromophore</keyword>
<dbReference type="eggNOG" id="KOG0133">
    <property type="taxonomic scope" value="Eukaryota"/>
</dbReference>
<dbReference type="PROSITE" id="PS00394">
    <property type="entry name" value="DNA_PHOTOLYASES_1_1"/>
    <property type="match status" value="1"/>
</dbReference>
<feature type="site" description="Electron transfer via tryptophanyl radical" evidence="7">
    <location>
        <position position="394"/>
    </location>
</feature>
<name>G8YVU5_PICSO</name>
<dbReference type="InterPro" id="IPR036155">
    <property type="entry name" value="Crypto/Photolyase_N_sf"/>
</dbReference>
<evidence type="ECO:0000256" key="5">
    <source>
        <dbReference type="ARBA" id="ARBA00022991"/>
    </source>
</evidence>
<feature type="binding site" evidence="6">
    <location>
        <begin position="460"/>
        <end position="462"/>
    </location>
    <ligand>
        <name>FAD</name>
        <dbReference type="ChEBI" id="CHEBI:57692"/>
    </ligand>
</feature>
<dbReference type="InterPro" id="IPR002081">
    <property type="entry name" value="Cryptochrome/DNA_photolyase_1"/>
</dbReference>
<dbReference type="FunCoup" id="G8YVU5">
    <property type="interactions" value="529"/>
</dbReference>
<dbReference type="GO" id="GO:0006950">
    <property type="term" value="P:response to stress"/>
    <property type="evidence" value="ECO:0007669"/>
    <property type="project" value="UniProtKB-ARBA"/>
</dbReference>
<dbReference type="Pfam" id="PF00875">
    <property type="entry name" value="DNA_photolyase"/>
    <property type="match status" value="1"/>
</dbReference>
<dbReference type="AlphaFoldDB" id="G8YVU5"/>
<dbReference type="GO" id="GO:0006139">
    <property type="term" value="P:nucleobase-containing compound metabolic process"/>
    <property type="evidence" value="ECO:0007669"/>
    <property type="project" value="UniProtKB-ARBA"/>
</dbReference>
<dbReference type="FunFam" id="1.10.579.10:FF:000003">
    <property type="entry name" value="Deoxyribodipyrimidine photo-lyase"/>
    <property type="match status" value="1"/>
</dbReference>
<keyword evidence="11" id="KW-1185">Reference proteome</keyword>
<dbReference type="SUPFAM" id="SSF52425">
    <property type="entry name" value="Cryptochrome/photolyase, N-terminal domain"/>
    <property type="match status" value="1"/>
</dbReference>
<comment type="similarity">
    <text evidence="2">Belongs to the DNA photolyase class-1 family.</text>
</comment>
<evidence type="ECO:0000256" key="3">
    <source>
        <dbReference type="ARBA" id="ARBA00022630"/>
    </source>
</evidence>
<dbReference type="OrthoDB" id="435881at2759"/>
<feature type="domain" description="Photolyase/cryptochrome alpha/beta" evidence="8">
    <location>
        <begin position="64"/>
        <end position="201"/>
    </location>
</feature>
<reference evidence="11" key="2">
    <citation type="journal article" date="2012" name="G3 (Bethesda)">
        <title>Pichia sorbitophila, an interspecies yeast hybrid reveals early steps of genome resolution following polyploidization.</title>
        <authorList>
            <person name="Leh Louis V."/>
            <person name="Despons L."/>
            <person name="Friedrich A."/>
            <person name="Martin T."/>
            <person name="Durrens P."/>
            <person name="Casaregola S."/>
            <person name="Neuveglise C."/>
            <person name="Fairhead C."/>
            <person name="Marck C."/>
            <person name="Cruz J.A."/>
            <person name="Straub M.L."/>
            <person name="Kugler V."/>
            <person name="Sacerdot C."/>
            <person name="Uzunov Z."/>
            <person name="Thierry A."/>
            <person name="Weiss S."/>
            <person name="Bleykasten C."/>
            <person name="De Montigny J."/>
            <person name="Jacques N."/>
            <person name="Jung P."/>
            <person name="Lemaire M."/>
            <person name="Mallet S."/>
            <person name="Morel G."/>
            <person name="Richard G.F."/>
            <person name="Sarkar A."/>
            <person name="Savel G."/>
            <person name="Schacherer J."/>
            <person name="Seret M.L."/>
            <person name="Talla E."/>
            <person name="Samson G."/>
            <person name="Jubin C."/>
            <person name="Poulain J."/>
            <person name="Vacherie B."/>
            <person name="Barbe V."/>
            <person name="Pelletier E."/>
            <person name="Sherman D.J."/>
            <person name="Westhof E."/>
            <person name="Weissenbach J."/>
            <person name="Baret P.V."/>
            <person name="Wincker P."/>
            <person name="Gaillardin C."/>
            <person name="Dujon B."/>
            <person name="Souciet J.L."/>
        </authorList>
    </citation>
    <scope>NUCLEOTIDE SEQUENCE [LARGE SCALE GENOMIC DNA]</scope>
    <source>
        <strain evidence="11">ATCC MYA-4447 / BCRC 22081 / CBS 7064 / NBRC 10061 / NRRL Y-12695</strain>
    </source>
</reference>
<evidence type="ECO:0000256" key="6">
    <source>
        <dbReference type="PIRSR" id="PIRSR602081-1"/>
    </source>
</evidence>
<dbReference type="Pfam" id="PF03441">
    <property type="entry name" value="FAD_binding_7"/>
    <property type="match status" value="1"/>
</dbReference>
<dbReference type="PANTHER" id="PTHR11455:SF18">
    <property type="entry name" value="SI:CH1073-390K14.1"/>
    <property type="match status" value="1"/>
</dbReference>
<proteinExistence type="inferred from homology"/>
<protein>
    <submittedName>
        <fullName evidence="9">Piso0_000586 protein</fullName>
    </submittedName>
</protein>
<accession>G8YVU5</accession>
<dbReference type="HOGENOM" id="CLU_010348_2_1_1"/>
<comment type="cofactor">
    <cofactor evidence="1">
        <name>(6R)-5,10-methylene-5,6,7,8-tetrahydrofolate</name>
        <dbReference type="ChEBI" id="CHEBI:15636"/>
    </cofactor>
</comment>
<dbReference type="GO" id="GO:0005737">
    <property type="term" value="C:cytoplasm"/>
    <property type="evidence" value="ECO:0007669"/>
    <property type="project" value="TreeGrafter"/>
</dbReference>
<dbReference type="GO" id="GO:0005634">
    <property type="term" value="C:nucleus"/>
    <property type="evidence" value="ECO:0007669"/>
    <property type="project" value="TreeGrafter"/>
</dbReference>
<dbReference type="PANTHER" id="PTHR11455">
    <property type="entry name" value="CRYPTOCHROME"/>
    <property type="match status" value="1"/>
</dbReference>
<evidence type="ECO:0000313" key="9">
    <source>
        <dbReference type="EMBL" id="CCE72978.1"/>
    </source>
</evidence>
<feature type="binding site" evidence="6">
    <location>
        <begin position="319"/>
        <end position="323"/>
    </location>
    <ligand>
        <name>FAD</name>
        <dbReference type="ChEBI" id="CHEBI:57692"/>
    </ligand>
</feature>
<feature type="binding site" evidence="6">
    <location>
        <position position="307"/>
    </location>
    <ligand>
        <name>FAD</name>
        <dbReference type="ChEBI" id="CHEBI:57692"/>
    </ligand>
</feature>
<dbReference type="PROSITE" id="PS51645">
    <property type="entry name" value="PHR_CRY_ALPHA_BETA"/>
    <property type="match status" value="1"/>
</dbReference>
<dbReference type="Proteomes" id="UP000005222">
    <property type="component" value="Chromosome B"/>
</dbReference>
<evidence type="ECO:0000256" key="7">
    <source>
        <dbReference type="PIRSR" id="PIRSR602081-2"/>
    </source>
</evidence>
<dbReference type="SUPFAM" id="SSF48173">
    <property type="entry name" value="Cryptochrome/photolyase FAD-binding domain"/>
    <property type="match status" value="1"/>
</dbReference>
<evidence type="ECO:0000256" key="4">
    <source>
        <dbReference type="ARBA" id="ARBA00022827"/>
    </source>
</evidence>
<dbReference type="InterPro" id="IPR006050">
    <property type="entry name" value="DNA_photolyase_N"/>
</dbReference>
<feature type="site" description="Electron transfer via tryptophanyl radical" evidence="7">
    <location>
        <position position="470"/>
    </location>
</feature>
<keyword evidence="3 6" id="KW-0285">Flavoprotein</keyword>
<dbReference type="PRINTS" id="PR00147">
    <property type="entry name" value="DNAPHOTLYASE"/>
</dbReference>
<dbReference type="OMA" id="YTVFTPY"/>